<dbReference type="HAMAP" id="MF_02060">
    <property type="entry name" value="tRNA_methyltr_TrmH"/>
    <property type="match status" value="1"/>
</dbReference>
<dbReference type="GO" id="GO:0002938">
    <property type="term" value="P:tRNA guanine ribose methylation"/>
    <property type="evidence" value="ECO:0007669"/>
    <property type="project" value="UniProtKB-UniRule"/>
</dbReference>
<dbReference type="OrthoDB" id="9785673at2"/>
<feature type="binding site" evidence="7">
    <location>
        <position position="109"/>
    </location>
    <ligand>
        <name>S-adenosyl-L-methionine</name>
        <dbReference type="ChEBI" id="CHEBI:59789"/>
    </ligand>
</feature>
<organism evidence="9 10">
    <name type="scientific">Muriicola soli</name>
    <dbReference type="NCBI Taxonomy" id="2507538"/>
    <lineage>
        <taxon>Bacteria</taxon>
        <taxon>Pseudomonadati</taxon>
        <taxon>Bacteroidota</taxon>
        <taxon>Flavobacteriia</taxon>
        <taxon>Flavobacteriales</taxon>
        <taxon>Flavobacteriaceae</taxon>
        <taxon>Muriicola</taxon>
    </lineage>
</organism>
<comment type="catalytic activity">
    <reaction evidence="7">
        <text>guanosine(18) in tRNA + S-adenosyl-L-methionine = 2'-O-methylguanosine(18) in tRNA + S-adenosyl-L-homocysteine + H(+)</text>
        <dbReference type="Rhea" id="RHEA:20077"/>
        <dbReference type="Rhea" id="RHEA-COMP:10190"/>
        <dbReference type="Rhea" id="RHEA-COMP:10192"/>
        <dbReference type="ChEBI" id="CHEBI:15378"/>
        <dbReference type="ChEBI" id="CHEBI:57856"/>
        <dbReference type="ChEBI" id="CHEBI:59789"/>
        <dbReference type="ChEBI" id="CHEBI:74269"/>
        <dbReference type="ChEBI" id="CHEBI:74445"/>
        <dbReference type="EC" id="2.1.1.34"/>
    </reaction>
</comment>
<dbReference type="EC" id="2.1.1.34" evidence="7"/>
<reference evidence="9 10" key="1">
    <citation type="submission" date="2019-01" db="EMBL/GenBank/DDBJ databases">
        <title>Muriicola soli sp. nov., isolated from soil.</title>
        <authorList>
            <person name="Kang H.J."/>
            <person name="Kim S.B."/>
        </authorList>
    </citation>
    <scope>NUCLEOTIDE SEQUENCE [LARGE SCALE GENOMIC DNA]</scope>
    <source>
        <strain evidence="9 10">MMS17-SY002</strain>
    </source>
</reference>
<dbReference type="KEGG" id="mur:EQY75_07760"/>
<dbReference type="EMBL" id="CP035544">
    <property type="protein sequence ID" value="QBA64426.1"/>
    <property type="molecule type" value="Genomic_DNA"/>
</dbReference>
<comment type="function">
    <text evidence="7">Catalyzes the 2'-O methylation of guanosine at position 18 in tRNA.</text>
</comment>
<dbReference type="Proteomes" id="UP000290889">
    <property type="component" value="Chromosome"/>
</dbReference>
<dbReference type="InterPro" id="IPR033671">
    <property type="entry name" value="TrmH"/>
</dbReference>
<dbReference type="GO" id="GO:0000049">
    <property type="term" value="F:tRNA binding"/>
    <property type="evidence" value="ECO:0007669"/>
    <property type="project" value="UniProtKB-UniRule"/>
</dbReference>
<keyword evidence="1 7" id="KW-0820">tRNA-binding</keyword>
<dbReference type="InterPro" id="IPR029026">
    <property type="entry name" value="tRNA_m1G_MTases_N"/>
</dbReference>
<keyword evidence="2 7" id="KW-0489">Methyltransferase</keyword>
<evidence type="ECO:0000256" key="2">
    <source>
        <dbReference type="ARBA" id="ARBA00022603"/>
    </source>
</evidence>
<comment type="caution">
    <text evidence="7">Lacks conserved residue(s) required for the propagation of feature annotation.</text>
</comment>
<feature type="binding site" evidence="7">
    <location>
        <position position="161"/>
    </location>
    <ligand>
        <name>S-adenosyl-L-methionine</name>
        <dbReference type="ChEBI" id="CHEBI:59789"/>
    </ligand>
</feature>
<keyword evidence="6 7" id="KW-0694">RNA-binding</keyword>
<evidence type="ECO:0000256" key="7">
    <source>
        <dbReference type="HAMAP-Rule" id="MF_02060"/>
    </source>
</evidence>
<dbReference type="Pfam" id="PF00588">
    <property type="entry name" value="SpoU_methylase"/>
    <property type="match status" value="1"/>
</dbReference>
<dbReference type="GO" id="GO:0141100">
    <property type="term" value="F:tRNA (guanine(18)-2'-O)-methyltransferase activity"/>
    <property type="evidence" value="ECO:0007669"/>
    <property type="project" value="UniProtKB-UniRule"/>
</dbReference>
<keyword evidence="10" id="KW-1185">Reference proteome</keyword>
<evidence type="ECO:0000256" key="4">
    <source>
        <dbReference type="ARBA" id="ARBA00022691"/>
    </source>
</evidence>
<dbReference type="RefSeq" id="WP_129604579.1">
    <property type="nucleotide sequence ID" value="NZ_CP035544.1"/>
</dbReference>
<feature type="binding site" evidence="7">
    <location>
        <position position="152"/>
    </location>
    <ligand>
        <name>S-adenosyl-L-methionine</name>
        <dbReference type="ChEBI" id="CHEBI:59789"/>
    </ligand>
</feature>
<keyword evidence="3 7" id="KW-0808">Transferase</keyword>
<evidence type="ECO:0000259" key="8">
    <source>
        <dbReference type="Pfam" id="PF00588"/>
    </source>
</evidence>
<name>A0A411E9N8_9FLAO</name>
<dbReference type="SUPFAM" id="SSF75217">
    <property type="entry name" value="alpha/beta knot"/>
    <property type="match status" value="1"/>
</dbReference>
<evidence type="ECO:0000256" key="6">
    <source>
        <dbReference type="ARBA" id="ARBA00022884"/>
    </source>
</evidence>
<dbReference type="Gene3D" id="3.40.1280.10">
    <property type="match status" value="1"/>
</dbReference>
<evidence type="ECO:0000313" key="9">
    <source>
        <dbReference type="EMBL" id="QBA64426.1"/>
    </source>
</evidence>
<dbReference type="InterPro" id="IPR029028">
    <property type="entry name" value="Alpha/beta_knot_MTases"/>
</dbReference>
<evidence type="ECO:0000256" key="3">
    <source>
        <dbReference type="ARBA" id="ARBA00022679"/>
    </source>
</evidence>
<gene>
    <name evidence="7" type="primary">trmH</name>
    <name evidence="9" type="ORF">EQY75_07760</name>
</gene>
<comment type="similarity">
    <text evidence="7">Belongs to the class IV-like SAM-binding methyltransferase superfamily. RNA methyltransferase TrmH family.</text>
</comment>
<feature type="domain" description="tRNA/rRNA methyltransferase SpoU type" evidence="8">
    <location>
        <begin position="33"/>
        <end position="172"/>
    </location>
</feature>
<evidence type="ECO:0000256" key="1">
    <source>
        <dbReference type="ARBA" id="ARBA00022555"/>
    </source>
</evidence>
<sequence>MEDVKLLNYLETFVSEKRLQRFEEVLNWRTRYITVVMEDVYHQHNASAVIRSADIFGIQDVHLIERRFTDRLDKKIALGAQKWTDIHKHSDTEECIQSLRHKGFRILATTSKPNAKTLEEIPIDQKMAFVFGTEKEGLSEDALAKADELIHIPMVGFTESLNVSVAAAIVLHQMTQKLRSSEQCWRLSKEEKAVIRADWIKKSIKNIDKIVARFHKGI</sequence>
<protein>
    <recommendedName>
        <fullName evidence="7">tRNA (guanosine(18)-2'-O)-methyltransferase</fullName>
        <ecNumber evidence="7">2.1.1.34</ecNumber>
    </recommendedName>
    <alternativeName>
        <fullName evidence="7">tRNA [Gm18] methyltransferase</fullName>
    </alternativeName>
</protein>
<dbReference type="CDD" id="cd18092">
    <property type="entry name" value="SpoU-like_TrmH"/>
    <property type="match status" value="1"/>
</dbReference>
<dbReference type="InterPro" id="IPR001537">
    <property type="entry name" value="SpoU_MeTrfase"/>
</dbReference>
<accession>A0A411E9N8</accession>
<evidence type="ECO:0000256" key="5">
    <source>
        <dbReference type="ARBA" id="ARBA00022694"/>
    </source>
</evidence>
<dbReference type="AlphaFoldDB" id="A0A411E9N8"/>
<proteinExistence type="inferred from homology"/>
<dbReference type="PANTHER" id="PTHR43453">
    <property type="entry name" value="RRNA METHYLASE-LIKE"/>
    <property type="match status" value="1"/>
</dbReference>
<dbReference type="PANTHER" id="PTHR43453:SF1">
    <property type="entry name" value="TRNA_RRNA METHYLTRANSFERASE SPOU TYPE DOMAIN-CONTAINING PROTEIN"/>
    <property type="match status" value="1"/>
</dbReference>
<keyword evidence="5 7" id="KW-0819">tRNA processing</keyword>
<evidence type="ECO:0000313" key="10">
    <source>
        <dbReference type="Proteomes" id="UP000290889"/>
    </source>
</evidence>
<keyword evidence="4 7" id="KW-0949">S-adenosyl-L-methionine</keyword>